<evidence type="ECO:0000259" key="7">
    <source>
        <dbReference type="Pfam" id="PF04082"/>
    </source>
</evidence>
<dbReference type="OrthoDB" id="40579at2759"/>
<dbReference type="EMBL" id="JQGA01001631">
    <property type="protein sequence ID" value="KGO63634.1"/>
    <property type="molecule type" value="Genomic_DNA"/>
</dbReference>
<dbReference type="OMA" id="SMLWLDI"/>
<sequence length="727" mass="79856">MLNALPMANLSATEQTSVHEGTDATVPPPAIDYSMFTSSGNWPFASAWQNFLMEEALQPLPSTAANALHDGHNAWDALFALPNMWDQPDARSPTIMNFQHASLSTPGSCASRSTETPAVLASGIRATAAYDNSFWNSIVMPDGSSQGRALSEFLLAPKITQSLPSLPQSSPGTRPQFILPQARERLLELVIGQCPKENLLQIVSVFPSLEALQVLVETYLRFHSSLHTGWIHFPTWDCNTVRTELLAAVVAAGACVTSVREIQHFGAALAYVVKEAIGARWDKDVVSSSRVHSQGLQLLQSYLIVFSTWFWTGLGRKLRLSEKLEMSFVIVIRMCRYSRRSYYTPIAPQAADSSAMVEGKWLKWAEQESLKRLVHAFFVHDAQMSMMHLINPLMSVSEMELPLYEAESVWTSRSAVHWKAEIMSQTHQSASMTDSMPGSLISCVRQALSRQLLSCSCTTTSLLLYGLWSHVWSCRQDHDIMYNGLDNTSEGLLVSSRANELANTIQAIPVTNGDSKKTDSKLLMISAFLSLALYTPLPALQKFLGRYGDQEAQDAAPLLHDWMLGRNSRYALNSAARILHSAHHMGTPYLHGFSAYAVYTAGLTLFCYGVMVTTQARKTHIGHNALRSAQTMDSSPTAWLGGIDDDAAQVQQAFLASGYGVPAIRLQNGVPAAYIHQPESIIALVVSIFTRQGTLKLDGMPGFTENLVRILQSLANSAAARELDLSG</sequence>
<dbReference type="HOGENOM" id="CLU_380869_0_0_1"/>
<dbReference type="Pfam" id="PF04082">
    <property type="entry name" value="Fungal_trans"/>
    <property type="match status" value="1"/>
</dbReference>
<evidence type="ECO:0000256" key="3">
    <source>
        <dbReference type="ARBA" id="ARBA00023015"/>
    </source>
</evidence>
<proteinExistence type="predicted"/>
<dbReference type="PANTHER" id="PTHR47660">
    <property type="entry name" value="TRANSCRIPTION FACTOR WITH C2H2 AND ZN(2)-CYS(6) DNA BINDING DOMAIN (EUROFUNG)-RELATED-RELATED"/>
    <property type="match status" value="1"/>
</dbReference>
<evidence type="ECO:0000256" key="4">
    <source>
        <dbReference type="ARBA" id="ARBA00023163"/>
    </source>
</evidence>
<keyword evidence="2" id="KW-0862">Zinc</keyword>
<dbReference type="GO" id="GO:0003677">
    <property type="term" value="F:DNA binding"/>
    <property type="evidence" value="ECO:0007669"/>
    <property type="project" value="InterPro"/>
</dbReference>
<evidence type="ECO:0000256" key="1">
    <source>
        <dbReference type="ARBA" id="ARBA00022723"/>
    </source>
</evidence>
<keyword evidence="6" id="KW-1133">Transmembrane helix</keyword>
<evidence type="ECO:0000256" key="6">
    <source>
        <dbReference type="SAM" id="Phobius"/>
    </source>
</evidence>
<feature type="transmembrane region" description="Helical" evidence="6">
    <location>
        <begin position="593"/>
        <end position="611"/>
    </location>
</feature>
<evidence type="ECO:0000313" key="9">
    <source>
        <dbReference type="Proteomes" id="UP000030104"/>
    </source>
</evidence>
<name>A0A0A2K709_PENIT</name>
<reference evidence="8 9" key="1">
    <citation type="journal article" date="2015" name="Mol. Plant Microbe Interact.">
        <title>Genome, transcriptome, and functional analyses of Penicillium expansum provide new insights into secondary metabolism and pathogenicity.</title>
        <authorList>
            <person name="Ballester A.R."/>
            <person name="Marcet-Houben M."/>
            <person name="Levin E."/>
            <person name="Sela N."/>
            <person name="Selma-Lazaro C."/>
            <person name="Carmona L."/>
            <person name="Wisniewski M."/>
            <person name="Droby S."/>
            <person name="Gonzalez-Candelas L."/>
            <person name="Gabaldon T."/>
        </authorList>
    </citation>
    <scope>NUCLEOTIDE SEQUENCE [LARGE SCALE GENOMIC DNA]</scope>
    <source>
        <strain evidence="8 9">PHI-1</strain>
    </source>
</reference>
<organism evidence="8 9">
    <name type="scientific">Penicillium italicum</name>
    <name type="common">Blue mold</name>
    <dbReference type="NCBI Taxonomy" id="40296"/>
    <lineage>
        <taxon>Eukaryota</taxon>
        <taxon>Fungi</taxon>
        <taxon>Dikarya</taxon>
        <taxon>Ascomycota</taxon>
        <taxon>Pezizomycotina</taxon>
        <taxon>Eurotiomycetes</taxon>
        <taxon>Eurotiomycetidae</taxon>
        <taxon>Eurotiales</taxon>
        <taxon>Aspergillaceae</taxon>
        <taxon>Penicillium</taxon>
    </lineage>
</organism>
<keyword evidence="1" id="KW-0479">Metal-binding</keyword>
<comment type="caution">
    <text evidence="8">The sequence shown here is derived from an EMBL/GenBank/DDBJ whole genome shotgun (WGS) entry which is preliminary data.</text>
</comment>
<accession>A0A0A2K709</accession>
<dbReference type="InterPro" id="IPR007219">
    <property type="entry name" value="XnlR_reg_dom"/>
</dbReference>
<dbReference type="AlphaFoldDB" id="A0A0A2K709"/>
<dbReference type="PANTHER" id="PTHR47660:SF2">
    <property type="entry name" value="TRANSCRIPTION FACTOR WITH C2H2 AND ZN(2)-CYS(6) DNA BINDING DOMAIN (EUROFUNG)"/>
    <property type="match status" value="1"/>
</dbReference>
<evidence type="ECO:0000256" key="2">
    <source>
        <dbReference type="ARBA" id="ARBA00022833"/>
    </source>
</evidence>
<keyword evidence="9" id="KW-1185">Reference proteome</keyword>
<feature type="domain" description="Xylanolytic transcriptional activator regulatory" evidence="7">
    <location>
        <begin position="229"/>
        <end position="449"/>
    </location>
</feature>
<keyword evidence="4" id="KW-0804">Transcription</keyword>
<keyword evidence="6" id="KW-0812">Transmembrane</keyword>
<dbReference type="STRING" id="40296.A0A0A2K709"/>
<evidence type="ECO:0000313" key="8">
    <source>
        <dbReference type="EMBL" id="KGO63634.1"/>
    </source>
</evidence>
<dbReference type="PhylomeDB" id="A0A0A2K709"/>
<gene>
    <name evidence="8" type="ORF">PITC_049000</name>
</gene>
<protein>
    <submittedName>
        <fullName evidence="8">Transcription factor, fungi</fullName>
    </submittedName>
</protein>
<keyword evidence="3" id="KW-0805">Transcription regulation</keyword>
<keyword evidence="5" id="KW-0539">Nucleus</keyword>
<dbReference type="GO" id="GO:0006351">
    <property type="term" value="P:DNA-templated transcription"/>
    <property type="evidence" value="ECO:0007669"/>
    <property type="project" value="InterPro"/>
</dbReference>
<dbReference type="GO" id="GO:0008270">
    <property type="term" value="F:zinc ion binding"/>
    <property type="evidence" value="ECO:0007669"/>
    <property type="project" value="InterPro"/>
</dbReference>
<keyword evidence="6" id="KW-0472">Membrane</keyword>
<dbReference type="Proteomes" id="UP000030104">
    <property type="component" value="Unassembled WGS sequence"/>
</dbReference>
<evidence type="ECO:0000256" key="5">
    <source>
        <dbReference type="ARBA" id="ARBA00023242"/>
    </source>
</evidence>